<comment type="caution">
    <text evidence="10">The sequence shown here is derived from an EMBL/GenBank/DDBJ whole genome shotgun (WGS) entry which is preliminary data.</text>
</comment>
<dbReference type="GO" id="GO:0042765">
    <property type="term" value="C:GPI-anchor transamidase complex"/>
    <property type="evidence" value="ECO:0007669"/>
    <property type="project" value="InterPro"/>
</dbReference>
<dbReference type="Proteomes" id="UP000780801">
    <property type="component" value="Unassembled WGS sequence"/>
</dbReference>
<evidence type="ECO:0000313" key="10">
    <source>
        <dbReference type="EMBL" id="KAF9586381.1"/>
    </source>
</evidence>
<evidence type="ECO:0000313" key="11">
    <source>
        <dbReference type="Proteomes" id="UP000780801"/>
    </source>
</evidence>
<keyword evidence="11" id="KW-1185">Reference proteome</keyword>
<dbReference type="PANTHER" id="PTHR13121">
    <property type="entry name" value="GPI TRANSAMIDASE COMPONENT PIG-U"/>
    <property type="match status" value="1"/>
</dbReference>
<evidence type="ECO:0000256" key="9">
    <source>
        <dbReference type="SAM" id="Phobius"/>
    </source>
</evidence>
<feature type="transmembrane region" description="Helical" evidence="9">
    <location>
        <begin position="134"/>
        <end position="150"/>
    </location>
</feature>
<evidence type="ECO:0000256" key="7">
    <source>
        <dbReference type="ARBA" id="ARBA00022989"/>
    </source>
</evidence>
<evidence type="ECO:0000256" key="6">
    <source>
        <dbReference type="ARBA" id="ARBA00022824"/>
    </source>
</evidence>
<feature type="transmembrane region" description="Helical" evidence="9">
    <location>
        <begin position="7"/>
        <end position="31"/>
    </location>
</feature>
<feature type="transmembrane region" description="Helical" evidence="9">
    <location>
        <begin position="81"/>
        <end position="100"/>
    </location>
</feature>
<dbReference type="InterPro" id="IPR009600">
    <property type="entry name" value="PIG-U"/>
</dbReference>
<sequence>MQGNTSFAMFSVALASYLSVYPTIITIPVILLLNRNQTDISLQRKVAGQSVGLYIAFITVLFALSALLVDGVDFFGSVYGTIFRVADLTPNLGLLWYFFIEMFDQFRPFFLIVFQIHVFIFAVPVAIKLRKYPLFVAFLLSAIIGTFKGYPAVGDAALYLGLLPLSSEIFQYMRYSFVIVNLYLYSSFLAPVFWYLWIYVGSGNANFFYAIGLVYGIGEIILMIDATYAISRRNFEAEIPPVSDEARGPKGWDRDIYRKRQIDRKRKRTFWSQELLLVRQSGPLIADPLFQT</sequence>
<gene>
    <name evidence="10" type="ORF">BGW38_005965</name>
</gene>
<keyword evidence="8 9" id="KW-0472">Membrane</keyword>
<keyword evidence="4" id="KW-0337">GPI-anchor biosynthesis</keyword>
<keyword evidence="7 9" id="KW-1133">Transmembrane helix</keyword>
<accession>A0A9P6G3V6</accession>
<dbReference type="OrthoDB" id="549017at2759"/>
<reference evidence="10" key="1">
    <citation type="journal article" date="2020" name="Fungal Divers.">
        <title>Resolving the Mortierellaceae phylogeny through synthesis of multi-gene phylogenetics and phylogenomics.</title>
        <authorList>
            <person name="Vandepol N."/>
            <person name="Liber J."/>
            <person name="Desiro A."/>
            <person name="Na H."/>
            <person name="Kennedy M."/>
            <person name="Barry K."/>
            <person name="Grigoriev I.V."/>
            <person name="Miller A.N."/>
            <person name="O'Donnell K."/>
            <person name="Stajich J.E."/>
            <person name="Bonito G."/>
        </authorList>
    </citation>
    <scope>NUCLEOTIDE SEQUENCE</scope>
    <source>
        <strain evidence="10">KOD1015</strain>
    </source>
</reference>
<dbReference type="AlphaFoldDB" id="A0A9P6G3V6"/>
<dbReference type="GO" id="GO:0016255">
    <property type="term" value="P:attachment of GPI anchor to protein"/>
    <property type="evidence" value="ECO:0007669"/>
    <property type="project" value="InterPro"/>
</dbReference>
<feature type="transmembrane region" description="Helical" evidence="9">
    <location>
        <begin position="51"/>
        <end position="69"/>
    </location>
</feature>
<feature type="transmembrane region" description="Helical" evidence="9">
    <location>
        <begin position="182"/>
        <end position="200"/>
    </location>
</feature>
<feature type="transmembrane region" description="Helical" evidence="9">
    <location>
        <begin position="206"/>
        <end position="224"/>
    </location>
</feature>
<evidence type="ECO:0000256" key="5">
    <source>
        <dbReference type="ARBA" id="ARBA00022692"/>
    </source>
</evidence>
<dbReference type="EMBL" id="JAABOA010000038">
    <property type="protein sequence ID" value="KAF9586381.1"/>
    <property type="molecule type" value="Genomic_DNA"/>
</dbReference>
<protein>
    <submittedName>
        <fullName evidence="10">Uncharacterized protein</fullName>
    </submittedName>
</protein>
<keyword evidence="5 9" id="KW-0812">Transmembrane</keyword>
<dbReference type="Pfam" id="PF06728">
    <property type="entry name" value="PIG-U"/>
    <property type="match status" value="1"/>
</dbReference>
<evidence type="ECO:0000256" key="8">
    <source>
        <dbReference type="ARBA" id="ARBA00023136"/>
    </source>
</evidence>
<comment type="pathway">
    <text evidence="2">Glycolipid biosynthesis; glycosylphosphatidylinositol-anchor biosynthesis.</text>
</comment>
<evidence type="ECO:0000256" key="4">
    <source>
        <dbReference type="ARBA" id="ARBA00022502"/>
    </source>
</evidence>
<name>A0A9P6G3V6_9FUNG</name>
<comment type="subcellular location">
    <subcellularLocation>
        <location evidence="1">Endoplasmic reticulum membrane</location>
        <topology evidence="1">Multi-pass membrane protein</topology>
    </subcellularLocation>
</comment>
<evidence type="ECO:0000256" key="1">
    <source>
        <dbReference type="ARBA" id="ARBA00004477"/>
    </source>
</evidence>
<evidence type="ECO:0000256" key="2">
    <source>
        <dbReference type="ARBA" id="ARBA00004687"/>
    </source>
</evidence>
<proteinExistence type="inferred from homology"/>
<dbReference type="PANTHER" id="PTHR13121:SF0">
    <property type="entry name" value="PHOSPHATIDYLINOSITOL GLYCAN ANCHOR BIOSYNTHESIS CLASS U PROTEIN"/>
    <property type="match status" value="1"/>
</dbReference>
<dbReference type="GO" id="GO:0006506">
    <property type="term" value="P:GPI anchor biosynthetic process"/>
    <property type="evidence" value="ECO:0007669"/>
    <property type="project" value="UniProtKB-KW"/>
</dbReference>
<keyword evidence="6" id="KW-0256">Endoplasmic reticulum</keyword>
<evidence type="ECO:0000256" key="3">
    <source>
        <dbReference type="ARBA" id="ARBA00010026"/>
    </source>
</evidence>
<feature type="transmembrane region" description="Helical" evidence="9">
    <location>
        <begin position="106"/>
        <end position="127"/>
    </location>
</feature>
<organism evidence="10 11">
    <name type="scientific">Lunasporangiospora selenospora</name>
    <dbReference type="NCBI Taxonomy" id="979761"/>
    <lineage>
        <taxon>Eukaryota</taxon>
        <taxon>Fungi</taxon>
        <taxon>Fungi incertae sedis</taxon>
        <taxon>Mucoromycota</taxon>
        <taxon>Mortierellomycotina</taxon>
        <taxon>Mortierellomycetes</taxon>
        <taxon>Mortierellales</taxon>
        <taxon>Mortierellaceae</taxon>
        <taxon>Lunasporangiospora</taxon>
    </lineage>
</organism>
<comment type="similarity">
    <text evidence="3">Belongs to the PIGU family.</text>
</comment>